<dbReference type="Pfam" id="PF05157">
    <property type="entry name" value="MshEN"/>
    <property type="match status" value="1"/>
</dbReference>
<dbReference type="Pfam" id="PF00437">
    <property type="entry name" value="T2SSE"/>
    <property type="match status" value="1"/>
</dbReference>
<dbReference type="EMBL" id="AEIU01000083">
    <property type="protein sequence ID" value="EFP95948.1"/>
    <property type="molecule type" value="Genomic_DNA"/>
</dbReference>
<evidence type="ECO:0000256" key="2">
    <source>
        <dbReference type="ARBA" id="ARBA00022741"/>
    </source>
</evidence>
<dbReference type="InterPro" id="IPR037257">
    <property type="entry name" value="T2SS_E_N_sf"/>
</dbReference>
<dbReference type="STRING" id="796620.VIBC2010_01693"/>
<dbReference type="eggNOG" id="COG2804">
    <property type="taxonomic scope" value="Bacteria"/>
</dbReference>
<dbReference type="SUPFAM" id="SSF160246">
    <property type="entry name" value="EspE N-terminal domain-like"/>
    <property type="match status" value="1"/>
</dbReference>
<dbReference type="PANTHER" id="PTHR30258:SF1">
    <property type="entry name" value="PROTEIN TRANSPORT PROTEIN HOFB HOMOLOG"/>
    <property type="match status" value="1"/>
</dbReference>
<dbReference type="Gene3D" id="3.40.50.300">
    <property type="entry name" value="P-loop containing nucleotide triphosphate hydrolases"/>
    <property type="match status" value="1"/>
</dbReference>
<evidence type="ECO:0000259" key="4">
    <source>
        <dbReference type="PROSITE" id="PS00662"/>
    </source>
</evidence>
<dbReference type="RefSeq" id="WP_009602116.1">
    <property type="nucleotide sequence ID" value="NZ_AEIU01000083.1"/>
</dbReference>
<dbReference type="PANTHER" id="PTHR30258">
    <property type="entry name" value="TYPE II SECRETION SYSTEM PROTEIN GSPE-RELATED"/>
    <property type="match status" value="1"/>
</dbReference>
<keyword evidence="6" id="KW-1185">Reference proteome</keyword>
<name>E3BM20_9VIBR</name>
<gene>
    <name evidence="5" type="ORF">VIBC2010_01693</name>
</gene>
<dbReference type="InterPro" id="IPR007831">
    <property type="entry name" value="T2SS_GspE_N"/>
</dbReference>
<evidence type="ECO:0000313" key="6">
    <source>
        <dbReference type="Proteomes" id="UP000002943"/>
    </source>
</evidence>
<dbReference type="PROSITE" id="PS00662">
    <property type="entry name" value="T2SP_E"/>
    <property type="match status" value="1"/>
</dbReference>
<accession>E3BM20</accession>
<comment type="caution">
    <text evidence="5">The sequence shown here is derived from an EMBL/GenBank/DDBJ whole genome shotgun (WGS) entry which is preliminary data.</text>
</comment>
<keyword evidence="2" id="KW-0547">Nucleotide-binding</keyword>
<dbReference type="InterPro" id="IPR027417">
    <property type="entry name" value="P-loop_NTPase"/>
</dbReference>
<dbReference type="Gene3D" id="3.30.450.90">
    <property type="match status" value="1"/>
</dbReference>
<sequence length="563" mass="62920">MRNPLLTKLKQAQILTVQQTEQLEDHLKQHQESLIDAITALELLTSECLASHIAKIYGLPCVNIHNFNCSSVYDVDNLTTLIIRHSALPIKTSKQKICLAISDPSNSEIEKEFRFTSGKDIELVIASHEQISTVIDELYVGQIKSRAITQPPEFILHDLSLTQEQKEGPLTPYLRSDNTNTPLNQYIQNLITCALKKGASDIHVEPYKHRYRVRIRCDGVLIETDQLTRQFCNRLTSRLKILAKLDIAERRLPQDGKIQFQLEPSETVNIRISTLPTMCGEKVVLRIFPTQAKESSVQILGLNAEQEKLFKQALGKTQGLILVTGPTGSGKTTTLYAGLNQINTNSLNISTIEEPVEINIPGINQVSVSPQIGMSFSHSLRALLRQDPDVMMIGEVRDEETATLVAQASQTGHLVLSTLHTNSALESIQRLQSLGVKPFDIAYSISLIIAQRLVRKLCHHCKVIKDDVTELPRESTLEGNTTLYTASDSGCQNCHLGYSGRTAIYEFIYINQAMRDAIIQNASLSELELCVRNSRMPSLKESALAKLRCGQTSYSELTRLFDF</sequence>
<dbReference type="CDD" id="cd01129">
    <property type="entry name" value="PulE-GspE-like"/>
    <property type="match status" value="1"/>
</dbReference>
<dbReference type="Proteomes" id="UP000002943">
    <property type="component" value="Unassembled WGS sequence"/>
</dbReference>
<feature type="domain" description="Bacterial type II secretion system protein E" evidence="4">
    <location>
        <begin position="384"/>
        <end position="398"/>
    </location>
</feature>
<protein>
    <submittedName>
        <fullName evidence="5">Type IV pilus assembly protein PilB</fullName>
    </submittedName>
</protein>
<comment type="similarity">
    <text evidence="1">Belongs to the GSP E family.</text>
</comment>
<evidence type="ECO:0000256" key="1">
    <source>
        <dbReference type="ARBA" id="ARBA00006611"/>
    </source>
</evidence>
<proteinExistence type="inferred from homology"/>
<dbReference type="GO" id="GO:0005524">
    <property type="term" value="F:ATP binding"/>
    <property type="evidence" value="ECO:0007669"/>
    <property type="project" value="UniProtKB-KW"/>
</dbReference>
<reference evidence="5 6" key="1">
    <citation type="journal article" date="2012" name="Int. J. Syst. Evol. Microbiol.">
        <title>Vibrio caribbeanicus sp. nov., isolated from the marine sponge Scleritoderma cyanea.</title>
        <authorList>
            <person name="Hoffmann M."/>
            <person name="Monday S.R."/>
            <person name="Allard M.W."/>
            <person name="Strain E.A."/>
            <person name="Whittaker P."/>
            <person name="Naum M."/>
            <person name="McCarthy P.J."/>
            <person name="Lopez J.V."/>
            <person name="Fischer M."/>
            <person name="Brown E.W."/>
        </authorList>
    </citation>
    <scope>NUCLEOTIDE SEQUENCE [LARGE SCALE GENOMIC DNA]</scope>
    <source>
        <strain evidence="5 6">ATCC BAA-2122</strain>
    </source>
</reference>
<keyword evidence="3" id="KW-0067">ATP-binding</keyword>
<organism evidence="5 6">
    <name type="scientific">Vibrio caribbeanicus ATCC BAA-2122</name>
    <dbReference type="NCBI Taxonomy" id="796620"/>
    <lineage>
        <taxon>Bacteria</taxon>
        <taxon>Pseudomonadati</taxon>
        <taxon>Pseudomonadota</taxon>
        <taxon>Gammaproteobacteria</taxon>
        <taxon>Vibrionales</taxon>
        <taxon>Vibrionaceae</taxon>
        <taxon>Vibrio</taxon>
    </lineage>
</organism>
<dbReference type="AlphaFoldDB" id="E3BM20"/>
<dbReference type="Gene3D" id="3.30.300.160">
    <property type="entry name" value="Type II secretion system, protein E, N-terminal domain"/>
    <property type="match status" value="1"/>
</dbReference>
<dbReference type="GO" id="GO:0005886">
    <property type="term" value="C:plasma membrane"/>
    <property type="evidence" value="ECO:0007669"/>
    <property type="project" value="TreeGrafter"/>
</dbReference>
<dbReference type="SUPFAM" id="SSF52540">
    <property type="entry name" value="P-loop containing nucleoside triphosphate hydrolases"/>
    <property type="match status" value="1"/>
</dbReference>
<dbReference type="InterPro" id="IPR001482">
    <property type="entry name" value="T2SS/T4SS_dom"/>
</dbReference>
<dbReference type="GO" id="GO:0016887">
    <property type="term" value="F:ATP hydrolysis activity"/>
    <property type="evidence" value="ECO:0007669"/>
    <property type="project" value="TreeGrafter"/>
</dbReference>
<evidence type="ECO:0000256" key="3">
    <source>
        <dbReference type="ARBA" id="ARBA00022840"/>
    </source>
</evidence>
<evidence type="ECO:0000313" key="5">
    <source>
        <dbReference type="EMBL" id="EFP95948.1"/>
    </source>
</evidence>
<dbReference type="OrthoDB" id="9804785at2"/>